<keyword evidence="2" id="KW-1185">Reference proteome</keyword>
<accession>A0AAD8AIT6</accession>
<dbReference type="AlphaFoldDB" id="A0AAD8AIT6"/>
<feature type="non-terminal residue" evidence="1">
    <location>
        <position position="1"/>
    </location>
</feature>
<organism evidence="1 2">
    <name type="scientific">Diploptera punctata</name>
    <name type="common">Pacific beetle cockroach</name>
    <dbReference type="NCBI Taxonomy" id="6984"/>
    <lineage>
        <taxon>Eukaryota</taxon>
        <taxon>Metazoa</taxon>
        <taxon>Ecdysozoa</taxon>
        <taxon>Arthropoda</taxon>
        <taxon>Hexapoda</taxon>
        <taxon>Insecta</taxon>
        <taxon>Pterygota</taxon>
        <taxon>Neoptera</taxon>
        <taxon>Polyneoptera</taxon>
        <taxon>Dictyoptera</taxon>
        <taxon>Blattodea</taxon>
        <taxon>Blaberoidea</taxon>
        <taxon>Blaberidae</taxon>
        <taxon>Diplopterinae</taxon>
        <taxon>Diploptera</taxon>
    </lineage>
</organism>
<reference evidence="1" key="1">
    <citation type="journal article" date="2023" name="IScience">
        <title>Live-bearing cockroach genome reveals convergent evolutionary mechanisms linked to viviparity in insects and beyond.</title>
        <authorList>
            <person name="Fouks B."/>
            <person name="Harrison M.C."/>
            <person name="Mikhailova A.A."/>
            <person name="Marchal E."/>
            <person name="English S."/>
            <person name="Carruthers M."/>
            <person name="Jennings E.C."/>
            <person name="Chiamaka E.L."/>
            <person name="Frigard R.A."/>
            <person name="Pippel M."/>
            <person name="Attardo G.M."/>
            <person name="Benoit J.B."/>
            <person name="Bornberg-Bauer E."/>
            <person name="Tobe S.S."/>
        </authorList>
    </citation>
    <scope>NUCLEOTIDE SEQUENCE</scope>
    <source>
        <strain evidence="1">Stay&amp;Tobe</strain>
    </source>
</reference>
<sequence length="72" mass="8317">VCNVPRNVIEGDSNEYPLPCLKNMKYEKRATSSADYKKNMRIILKRNSIIVSLTVTSSEFLEMVKYTEDNVK</sequence>
<protein>
    <submittedName>
        <fullName evidence="1">Uncharacterized protein</fullName>
    </submittedName>
</protein>
<dbReference type="EMBL" id="JASPKZ010000467">
    <property type="protein sequence ID" value="KAJ9599812.1"/>
    <property type="molecule type" value="Genomic_DNA"/>
</dbReference>
<name>A0AAD8AIT6_DIPPU</name>
<evidence type="ECO:0000313" key="2">
    <source>
        <dbReference type="Proteomes" id="UP001233999"/>
    </source>
</evidence>
<evidence type="ECO:0000313" key="1">
    <source>
        <dbReference type="EMBL" id="KAJ9599812.1"/>
    </source>
</evidence>
<feature type="non-terminal residue" evidence="1">
    <location>
        <position position="72"/>
    </location>
</feature>
<dbReference type="Proteomes" id="UP001233999">
    <property type="component" value="Unassembled WGS sequence"/>
</dbReference>
<reference evidence="1" key="2">
    <citation type="submission" date="2023-05" db="EMBL/GenBank/DDBJ databases">
        <authorList>
            <person name="Fouks B."/>
        </authorList>
    </citation>
    <scope>NUCLEOTIDE SEQUENCE</scope>
    <source>
        <strain evidence="1">Stay&amp;Tobe</strain>
        <tissue evidence="1">Testes</tissue>
    </source>
</reference>
<gene>
    <name evidence="1" type="ORF">L9F63_009852</name>
</gene>
<proteinExistence type="predicted"/>
<comment type="caution">
    <text evidence="1">The sequence shown here is derived from an EMBL/GenBank/DDBJ whole genome shotgun (WGS) entry which is preliminary data.</text>
</comment>